<evidence type="ECO:0000313" key="2">
    <source>
        <dbReference type="EMBL" id="CFE62481.1"/>
    </source>
</evidence>
<organism evidence="2 3">
    <name type="scientific">Mycobacterium tuberculosis</name>
    <dbReference type="NCBI Taxonomy" id="1773"/>
    <lineage>
        <taxon>Bacteria</taxon>
        <taxon>Bacillati</taxon>
        <taxon>Actinomycetota</taxon>
        <taxon>Actinomycetes</taxon>
        <taxon>Mycobacteriales</taxon>
        <taxon>Mycobacteriaceae</taxon>
        <taxon>Mycobacterium</taxon>
        <taxon>Mycobacterium tuberculosis complex</taxon>
    </lineage>
</organism>
<feature type="compositionally biased region" description="Basic and acidic residues" evidence="1">
    <location>
        <begin position="68"/>
        <end position="94"/>
    </location>
</feature>
<name>A0A655F6L0_MYCTX</name>
<dbReference type="Proteomes" id="UP000046947">
    <property type="component" value="Unassembled WGS sequence"/>
</dbReference>
<sequence length="193" mass="21928">MRRSLQRLAGRWRTAPAATTWARSTVWIPKGGSCLRNSSGPRGSGTLWRCSARASARRRAAEQPSCDRPLDRPHADRSRSRTRTTERRWPDRPRTGSTPAHTRWEARHAALSPATVFALGTDVAPPRRTPAPSRRRTARSTRRTTWWRKPIPAAPRRRTATSAHPPAVPTRWRRCGRPAERCASVREPDRGRR</sequence>
<dbReference type="AlphaFoldDB" id="A0A655F6L0"/>
<accession>A0A655F6L0</accession>
<evidence type="ECO:0000313" key="3">
    <source>
        <dbReference type="Proteomes" id="UP000046947"/>
    </source>
</evidence>
<proteinExistence type="predicted"/>
<protein>
    <submittedName>
        <fullName evidence="2">Uncharacterized protein</fullName>
    </submittedName>
</protein>
<feature type="compositionally biased region" description="Basic residues" evidence="1">
    <location>
        <begin position="133"/>
        <end position="146"/>
    </location>
</feature>
<reference evidence="2 3" key="1">
    <citation type="submission" date="2015-03" db="EMBL/GenBank/DDBJ databases">
        <authorList>
            <consortium name="Pathogen Informatics"/>
        </authorList>
    </citation>
    <scope>NUCLEOTIDE SEQUENCE [LARGE SCALE GENOMIC DNA]</scope>
    <source>
        <strain evidence="2 3">H09601792</strain>
    </source>
</reference>
<feature type="compositionally biased region" description="Basic and acidic residues" evidence="1">
    <location>
        <begin position="177"/>
        <end position="193"/>
    </location>
</feature>
<feature type="region of interest" description="Disordered" evidence="1">
    <location>
        <begin position="122"/>
        <end position="193"/>
    </location>
</feature>
<evidence type="ECO:0000256" key="1">
    <source>
        <dbReference type="SAM" id="MobiDB-lite"/>
    </source>
</evidence>
<feature type="region of interest" description="Disordered" evidence="1">
    <location>
        <begin position="55"/>
        <end position="103"/>
    </location>
</feature>
<gene>
    <name evidence="2" type="ORF">ERS007688_03046</name>
</gene>
<dbReference type="EMBL" id="CFOH01000598">
    <property type="protein sequence ID" value="CFE62481.1"/>
    <property type="molecule type" value="Genomic_DNA"/>
</dbReference>